<dbReference type="Proteomes" id="UP001281614">
    <property type="component" value="Unassembled WGS sequence"/>
</dbReference>
<name>A0AAD9YRQ9_COLKA</name>
<gene>
    <name evidence="1" type="ORF">CKAH01_03569</name>
</gene>
<dbReference type="AlphaFoldDB" id="A0AAD9YRQ9"/>
<protein>
    <submittedName>
        <fullName evidence="1">Uncharacterized protein</fullName>
    </submittedName>
</protein>
<keyword evidence="2" id="KW-1185">Reference proteome</keyword>
<sequence length="25" mass="2729">MSLRVKVAAFLCFVEGMPSSRDEGV</sequence>
<evidence type="ECO:0000313" key="1">
    <source>
        <dbReference type="EMBL" id="KAK2775683.1"/>
    </source>
</evidence>
<dbReference type="EMBL" id="VYYT01000035">
    <property type="protein sequence ID" value="KAK2775683.1"/>
    <property type="molecule type" value="Genomic_DNA"/>
</dbReference>
<accession>A0AAD9YRQ9</accession>
<evidence type="ECO:0000313" key="2">
    <source>
        <dbReference type="Proteomes" id="UP001281614"/>
    </source>
</evidence>
<proteinExistence type="predicted"/>
<comment type="caution">
    <text evidence="1">The sequence shown here is derived from an EMBL/GenBank/DDBJ whole genome shotgun (WGS) entry which is preliminary data.</text>
</comment>
<reference evidence="1" key="1">
    <citation type="submission" date="2023-02" db="EMBL/GenBank/DDBJ databases">
        <title>Colletotrichum kahawae CIFC_Que2 genome sequencing and assembly.</title>
        <authorList>
            <person name="Baroncelli R."/>
        </authorList>
    </citation>
    <scope>NUCLEOTIDE SEQUENCE</scope>
    <source>
        <strain evidence="1">CIFC_Que2</strain>
    </source>
</reference>
<organism evidence="1 2">
    <name type="scientific">Colletotrichum kahawae</name>
    <name type="common">Coffee berry disease fungus</name>
    <dbReference type="NCBI Taxonomy" id="34407"/>
    <lineage>
        <taxon>Eukaryota</taxon>
        <taxon>Fungi</taxon>
        <taxon>Dikarya</taxon>
        <taxon>Ascomycota</taxon>
        <taxon>Pezizomycotina</taxon>
        <taxon>Sordariomycetes</taxon>
        <taxon>Hypocreomycetidae</taxon>
        <taxon>Glomerellales</taxon>
        <taxon>Glomerellaceae</taxon>
        <taxon>Colletotrichum</taxon>
        <taxon>Colletotrichum gloeosporioides species complex</taxon>
    </lineage>
</organism>